<evidence type="ECO:0000256" key="1">
    <source>
        <dbReference type="ARBA" id="ARBA00023015"/>
    </source>
</evidence>
<feature type="domain" description="HTH tetR-type" evidence="5">
    <location>
        <begin position="2"/>
        <end position="62"/>
    </location>
</feature>
<dbReference type="PANTHER" id="PTHR30055">
    <property type="entry name" value="HTH-TYPE TRANSCRIPTIONAL REGULATOR RUTR"/>
    <property type="match status" value="1"/>
</dbReference>
<dbReference type="InterPro" id="IPR050109">
    <property type="entry name" value="HTH-type_TetR-like_transc_reg"/>
</dbReference>
<dbReference type="PROSITE" id="PS50977">
    <property type="entry name" value="HTH_TETR_2"/>
    <property type="match status" value="1"/>
</dbReference>
<dbReference type="InterPro" id="IPR025996">
    <property type="entry name" value="MT1864/Rv1816-like_C"/>
</dbReference>
<dbReference type="Gene3D" id="1.10.357.10">
    <property type="entry name" value="Tetracycline Repressor, domain 2"/>
    <property type="match status" value="1"/>
</dbReference>
<dbReference type="EMBL" id="BOPF01000022">
    <property type="protein sequence ID" value="GIJ48744.1"/>
    <property type="molecule type" value="Genomic_DNA"/>
</dbReference>
<keyword evidence="3" id="KW-0804">Transcription</keyword>
<name>A0A8J4DSI7_9ACTN</name>
<dbReference type="GO" id="GO:0003700">
    <property type="term" value="F:DNA-binding transcription factor activity"/>
    <property type="evidence" value="ECO:0007669"/>
    <property type="project" value="TreeGrafter"/>
</dbReference>
<evidence type="ECO:0000259" key="5">
    <source>
        <dbReference type="PROSITE" id="PS50977"/>
    </source>
</evidence>
<dbReference type="SUPFAM" id="SSF46689">
    <property type="entry name" value="Homeodomain-like"/>
    <property type="match status" value="1"/>
</dbReference>
<dbReference type="Pfam" id="PF13305">
    <property type="entry name" value="TetR_C_33"/>
    <property type="match status" value="1"/>
</dbReference>
<dbReference type="PANTHER" id="PTHR30055:SF237">
    <property type="entry name" value="TRANSCRIPTIONAL REPRESSOR MCE3R"/>
    <property type="match status" value="1"/>
</dbReference>
<dbReference type="AlphaFoldDB" id="A0A8J4DSI7"/>
<feature type="DNA-binding region" description="H-T-H motif" evidence="4">
    <location>
        <begin position="25"/>
        <end position="44"/>
    </location>
</feature>
<dbReference type="RefSeq" id="WP_203902223.1">
    <property type="nucleotide sequence ID" value="NZ_BOPF01000022.1"/>
</dbReference>
<evidence type="ECO:0000256" key="2">
    <source>
        <dbReference type="ARBA" id="ARBA00023125"/>
    </source>
</evidence>
<protein>
    <recommendedName>
        <fullName evidence="5">HTH tetR-type domain-containing protein</fullName>
    </recommendedName>
</protein>
<dbReference type="InterPro" id="IPR036271">
    <property type="entry name" value="Tet_transcr_reg_TetR-rel_C_sf"/>
</dbReference>
<keyword evidence="1" id="KW-0805">Transcription regulation</keyword>
<evidence type="ECO:0000313" key="6">
    <source>
        <dbReference type="EMBL" id="GIJ48744.1"/>
    </source>
</evidence>
<keyword evidence="7" id="KW-1185">Reference proteome</keyword>
<keyword evidence="2 4" id="KW-0238">DNA-binding</keyword>
<dbReference type="Pfam" id="PF00440">
    <property type="entry name" value="TetR_N"/>
    <property type="match status" value="1"/>
</dbReference>
<evidence type="ECO:0000256" key="3">
    <source>
        <dbReference type="ARBA" id="ARBA00023163"/>
    </source>
</evidence>
<sequence length="191" mass="20691">MSHTAERIAVTARALLDAEGSAAVSMRRVAATIGVTPMALYRHYPNRDALLAVLAERAFGDLEKEWRARPSGGGGPEAELFAAFDALFDVAVSRPHLYRFLFTEVRDQARVYPDGFRDGGSPTLNVLTGIVRAGVDAGVLRAADEWEVAFTLAAHMQGLILLYQGGRTEPGEAFRARAHASLKRVLDGLRA</sequence>
<proteinExistence type="predicted"/>
<dbReference type="InterPro" id="IPR009057">
    <property type="entry name" value="Homeodomain-like_sf"/>
</dbReference>
<dbReference type="Gene3D" id="1.10.10.60">
    <property type="entry name" value="Homeodomain-like"/>
    <property type="match status" value="1"/>
</dbReference>
<dbReference type="InterPro" id="IPR001647">
    <property type="entry name" value="HTH_TetR"/>
</dbReference>
<organism evidence="6 7">
    <name type="scientific">Virgisporangium aliadipatigenens</name>
    <dbReference type="NCBI Taxonomy" id="741659"/>
    <lineage>
        <taxon>Bacteria</taxon>
        <taxon>Bacillati</taxon>
        <taxon>Actinomycetota</taxon>
        <taxon>Actinomycetes</taxon>
        <taxon>Micromonosporales</taxon>
        <taxon>Micromonosporaceae</taxon>
        <taxon>Virgisporangium</taxon>
    </lineage>
</organism>
<evidence type="ECO:0000256" key="4">
    <source>
        <dbReference type="PROSITE-ProRule" id="PRU00335"/>
    </source>
</evidence>
<accession>A0A8J4DSI7</accession>
<gene>
    <name evidence="6" type="ORF">Val02_56300</name>
</gene>
<comment type="caution">
    <text evidence="6">The sequence shown here is derived from an EMBL/GenBank/DDBJ whole genome shotgun (WGS) entry which is preliminary data.</text>
</comment>
<dbReference type="GO" id="GO:0000976">
    <property type="term" value="F:transcription cis-regulatory region binding"/>
    <property type="evidence" value="ECO:0007669"/>
    <property type="project" value="TreeGrafter"/>
</dbReference>
<evidence type="ECO:0000313" key="7">
    <source>
        <dbReference type="Proteomes" id="UP000619260"/>
    </source>
</evidence>
<dbReference type="SUPFAM" id="SSF48498">
    <property type="entry name" value="Tetracyclin repressor-like, C-terminal domain"/>
    <property type="match status" value="1"/>
</dbReference>
<reference evidence="6" key="1">
    <citation type="submission" date="2021-01" db="EMBL/GenBank/DDBJ databases">
        <title>Whole genome shotgun sequence of Virgisporangium aliadipatigenens NBRC 105644.</title>
        <authorList>
            <person name="Komaki H."/>
            <person name="Tamura T."/>
        </authorList>
    </citation>
    <scope>NUCLEOTIDE SEQUENCE</scope>
    <source>
        <strain evidence="6">NBRC 105644</strain>
    </source>
</reference>
<dbReference type="Proteomes" id="UP000619260">
    <property type="component" value="Unassembled WGS sequence"/>
</dbReference>